<evidence type="ECO:0000256" key="1">
    <source>
        <dbReference type="SAM" id="MobiDB-lite"/>
    </source>
</evidence>
<gene>
    <name evidence="3" type="ORF">WOLCODRAFT_98736</name>
</gene>
<name>A0A2H3JDL2_WOLCO</name>
<reference evidence="3 4" key="1">
    <citation type="journal article" date="2012" name="Science">
        <title>The Paleozoic origin of enzymatic lignin decomposition reconstructed from 31 fungal genomes.</title>
        <authorList>
            <person name="Floudas D."/>
            <person name="Binder M."/>
            <person name="Riley R."/>
            <person name="Barry K."/>
            <person name="Blanchette R.A."/>
            <person name="Henrissat B."/>
            <person name="Martinez A.T."/>
            <person name="Otillar R."/>
            <person name="Spatafora J.W."/>
            <person name="Yadav J.S."/>
            <person name="Aerts A."/>
            <person name="Benoit I."/>
            <person name="Boyd A."/>
            <person name="Carlson A."/>
            <person name="Copeland A."/>
            <person name="Coutinho P.M."/>
            <person name="de Vries R.P."/>
            <person name="Ferreira P."/>
            <person name="Findley K."/>
            <person name="Foster B."/>
            <person name="Gaskell J."/>
            <person name="Glotzer D."/>
            <person name="Gorecki P."/>
            <person name="Heitman J."/>
            <person name="Hesse C."/>
            <person name="Hori C."/>
            <person name="Igarashi K."/>
            <person name="Jurgens J.A."/>
            <person name="Kallen N."/>
            <person name="Kersten P."/>
            <person name="Kohler A."/>
            <person name="Kuees U."/>
            <person name="Kumar T.K.A."/>
            <person name="Kuo A."/>
            <person name="LaButti K."/>
            <person name="Larrondo L.F."/>
            <person name="Lindquist E."/>
            <person name="Ling A."/>
            <person name="Lombard V."/>
            <person name="Lucas S."/>
            <person name="Lundell T."/>
            <person name="Martin R."/>
            <person name="McLaughlin D.J."/>
            <person name="Morgenstern I."/>
            <person name="Morin E."/>
            <person name="Murat C."/>
            <person name="Nagy L.G."/>
            <person name="Nolan M."/>
            <person name="Ohm R.A."/>
            <person name="Patyshakuliyeva A."/>
            <person name="Rokas A."/>
            <person name="Ruiz-Duenas F.J."/>
            <person name="Sabat G."/>
            <person name="Salamov A."/>
            <person name="Samejima M."/>
            <person name="Schmutz J."/>
            <person name="Slot J.C."/>
            <person name="St John F."/>
            <person name="Stenlid J."/>
            <person name="Sun H."/>
            <person name="Sun S."/>
            <person name="Syed K."/>
            <person name="Tsang A."/>
            <person name="Wiebenga A."/>
            <person name="Young D."/>
            <person name="Pisabarro A."/>
            <person name="Eastwood D.C."/>
            <person name="Martin F."/>
            <person name="Cullen D."/>
            <person name="Grigoriev I.V."/>
            <person name="Hibbett D.S."/>
        </authorList>
    </citation>
    <scope>NUCLEOTIDE SEQUENCE [LARGE SCALE GENOMIC DNA]</scope>
    <source>
        <strain evidence="3 4">MD-104</strain>
    </source>
</reference>
<accession>A0A2H3JDL2</accession>
<evidence type="ECO:0000313" key="4">
    <source>
        <dbReference type="Proteomes" id="UP000218811"/>
    </source>
</evidence>
<dbReference type="PANTHER" id="PTHR12496:SF0">
    <property type="entry name" value="METHYLTRANSFERASE DOMAIN-CONTAINING PROTEIN"/>
    <property type="match status" value="1"/>
</dbReference>
<dbReference type="OrthoDB" id="10258156at2759"/>
<sequence length="554" mass="61544">MSTSSDSTLLAQICRFLCSDLANSLLLCHPNRLHCKEGASIPMRWTWWDWAASDENESKDGPREGSTNARWLLLLHYYNDPHSSIWQDRFASIPDELKALVDDARRLQIPRQTMQESSSCMHDGSRPQGLRMHGMSPKKAHEVMRMTEYVSDLLSSCGETQAIRHVVDVGAGQVRPSLVLHLRPFYVVVGSTAYLSRNLRDELGLHVLALDWSDVQTQGAARKDDMTKAKRKQTAMALNYEDSSCVGAGKQSYSHLPQIQKGTLTYKTLRITAESLTSVVDEWVANEAPNRACAMSGGFPDQTFLLFVALHACGSLTPSILRAVLARLKSADISRKRAPVAAVVVGCCYNLLEPKDFPLSETLSLSKSRLGVPGVALTSNHLQLAAQVPSQWLGSEDTLNAAKLAMRKVVWRALLERALQCPSWLQVSTARQEGGSDAKQPDEELRSAQPRRLGRLNDAAYADWDTFLARAKERLGSDLATACARDEQTERRLEVLHVLRCILGPVVESLILLDREQWLREQLEDTGMAVKLVNLFDQASGSGRNVAIVLHPRE</sequence>
<feature type="region of interest" description="Disordered" evidence="1">
    <location>
        <begin position="112"/>
        <end position="134"/>
    </location>
</feature>
<evidence type="ECO:0000259" key="2">
    <source>
        <dbReference type="Pfam" id="PF13679"/>
    </source>
</evidence>
<protein>
    <recommendedName>
        <fullName evidence="2">Methyltransferase domain-containing protein</fullName>
    </recommendedName>
</protein>
<dbReference type="STRING" id="742152.A0A2H3JDL2"/>
<dbReference type="InterPro" id="IPR052220">
    <property type="entry name" value="METTL25"/>
</dbReference>
<dbReference type="AlphaFoldDB" id="A0A2H3JDL2"/>
<evidence type="ECO:0000313" key="3">
    <source>
        <dbReference type="EMBL" id="PCH40342.1"/>
    </source>
</evidence>
<feature type="compositionally biased region" description="Basic and acidic residues" evidence="1">
    <location>
        <begin position="434"/>
        <end position="446"/>
    </location>
</feature>
<feature type="region of interest" description="Disordered" evidence="1">
    <location>
        <begin position="430"/>
        <end position="449"/>
    </location>
</feature>
<dbReference type="Proteomes" id="UP000218811">
    <property type="component" value="Unassembled WGS sequence"/>
</dbReference>
<organism evidence="3 4">
    <name type="scientific">Wolfiporia cocos (strain MD-104)</name>
    <name type="common">Brown rot fungus</name>
    <dbReference type="NCBI Taxonomy" id="742152"/>
    <lineage>
        <taxon>Eukaryota</taxon>
        <taxon>Fungi</taxon>
        <taxon>Dikarya</taxon>
        <taxon>Basidiomycota</taxon>
        <taxon>Agaricomycotina</taxon>
        <taxon>Agaricomycetes</taxon>
        <taxon>Polyporales</taxon>
        <taxon>Phaeolaceae</taxon>
        <taxon>Wolfiporia</taxon>
    </lineage>
</organism>
<dbReference type="InterPro" id="IPR025714">
    <property type="entry name" value="Methyltranfer_dom"/>
</dbReference>
<keyword evidence="4" id="KW-1185">Reference proteome</keyword>
<dbReference type="OMA" id="SDINDPP"/>
<dbReference type="PANTHER" id="PTHR12496">
    <property type="entry name" value="CGI-41 METHYLTRANSFERASE"/>
    <property type="match status" value="1"/>
</dbReference>
<dbReference type="EMBL" id="KB468053">
    <property type="protein sequence ID" value="PCH40342.1"/>
    <property type="molecule type" value="Genomic_DNA"/>
</dbReference>
<proteinExistence type="predicted"/>
<feature type="domain" description="Methyltransferase" evidence="2">
    <location>
        <begin position="138"/>
        <end position="353"/>
    </location>
</feature>
<dbReference type="Pfam" id="PF13679">
    <property type="entry name" value="Methyltransf_32"/>
    <property type="match status" value="1"/>
</dbReference>